<organism evidence="8 9">
    <name type="scientific">Aspergillus bertholletiae</name>
    <dbReference type="NCBI Taxonomy" id="1226010"/>
    <lineage>
        <taxon>Eukaryota</taxon>
        <taxon>Fungi</taxon>
        <taxon>Dikarya</taxon>
        <taxon>Ascomycota</taxon>
        <taxon>Pezizomycotina</taxon>
        <taxon>Eurotiomycetes</taxon>
        <taxon>Eurotiomycetidae</taxon>
        <taxon>Eurotiales</taxon>
        <taxon>Aspergillaceae</taxon>
        <taxon>Aspergillus</taxon>
        <taxon>Aspergillus subgen. Circumdati</taxon>
    </lineage>
</organism>
<keyword evidence="2 6" id="KW-0812">Transmembrane</keyword>
<dbReference type="PROSITE" id="PS00216">
    <property type="entry name" value="SUGAR_TRANSPORT_1"/>
    <property type="match status" value="1"/>
</dbReference>
<feature type="transmembrane region" description="Helical" evidence="6">
    <location>
        <begin position="169"/>
        <end position="190"/>
    </location>
</feature>
<gene>
    <name evidence="8" type="ORF">BDV26DRAFT_288624</name>
</gene>
<dbReference type="InterPro" id="IPR005829">
    <property type="entry name" value="Sugar_transporter_CS"/>
</dbReference>
<protein>
    <submittedName>
        <fullName evidence="8">Major facilitator superfamily domain-containing protein</fullName>
    </submittedName>
</protein>
<dbReference type="InterPro" id="IPR036259">
    <property type="entry name" value="MFS_trans_sf"/>
</dbReference>
<evidence type="ECO:0000256" key="6">
    <source>
        <dbReference type="SAM" id="Phobius"/>
    </source>
</evidence>
<evidence type="ECO:0000256" key="1">
    <source>
        <dbReference type="ARBA" id="ARBA00004141"/>
    </source>
</evidence>
<dbReference type="EMBL" id="ML736163">
    <property type="protein sequence ID" value="KAE8382338.1"/>
    <property type="molecule type" value="Genomic_DNA"/>
</dbReference>
<reference evidence="8 9" key="1">
    <citation type="submission" date="2019-04" db="EMBL/GenBank/DDBJ databases">
        <title>Friends and foes A comparative genomics studyof 23 Aspergillus species from section Flavi.</title>
        <authorList>
            <consortium name="DOE Joint Genome Institute"/>
            <person name="Kjaerbolling I."/>
            <person name="Vesth T."/>
            <person name="Frisvad J.C."/>
            <person name="Nybo J.L."/>
            <person name="Theobald S."/>
            <person name="Kildgaard S."/>
            <person name="Isbrandt T."/>
            <person name="Kuo A."/>
            <person name="Sato A."/>
            <person name="Lyhne E.K."/>
            <person name="Kogle M.E."/>
            <person name="Wiebenga A."/>
            <person name="Kun R.S."/>
            <person name="Lubbers R.J."/>
            <person name="Makela M.R."/>
            <person name="Barry K."/>
            <person name="Chovatia M."/>
            <person name="Clum A."/>
            <person name="Daum C."/>
            <person name="Haridas S."/>
            <person name="He G."/>
            <person name="LaButti K."/>
            <person name="Lipzen A."/>
            <person name="Mondo S."/>
            <person name="Riley R."/>
            <person name="Salamov A."/>
            <person name="Simmons B.A."/>
            <person name="Magnuson J.K."/>
            <person name="Henrissat B."/>
            <person name="Mortensen U.H."/>
            <person name="Larsen T.O."/>
            <person name="Devries R.P."/>
            <person name="Grigoriev I.V."/>
            <person name="Machida M."/>
            <person name="Baker S.E."/>
            <person name="Andersen M.R."/>
        </authorList>
    </citation>
    <scope>NUCLEOTIDE SEQUENCE [LARGE SCALE GENOMIC DNA]</scope>
    <source>
        <strain evidence="8 9">IBT 29228</strain>
    </source>
</reference>
<dbReference type="GO" id="GO:0015174">
    <property type="term" value="F:basic amino acid transmembrane transporter activity"/>
    <property type="evidence" value="ECO:0007669"/>
    <property type="project" value="TreeGrafter"/>
</dbReference>
<comment type="subcellular location">
    <subcellularLocation>
        <location evidence="1">Membrane</location>
        <topology evidence="1">Multi-pass membrane protein</topology>
    </subcellularLocation>
</comment>
<evidence type="ECO:0000256" key="4">
    <source>
        <dbReference type="ARBA" id="ARBA00023136"/>
    </source>
</evidence>
<feature type="transmembrane region" description="Helical" evidence="6">
    <location>
        <begin position="432"/>
        <end position="458"/>
    </location>
</feature>
<dbReference type="Proteomes" id="UP000326198">
    <property type="component" value="Unassembled WGS sequence"/>
</dbReference>
<dbReference type="InterPro" id="IPR011701">
    <property type="entry name" value="MFS"/>
</dbReference>
<feature type="transmembrane region" description="Helical" evidence="6">
    <location>
        <begin position="237"/>
        <end position="259"/>
    </location>
</feature>
<feature type="domain" description="Major facilitator superfamily (MFS) profile" evidence="7">
    <location>
        <begin position="79"/>
        <end position="565"/>
    </location>
</feature>
<feature type="compositionally biased region" description="Basic and acidic residues" evidence="5">
    <location>
        <begin position="1"/>
        <end position="10"/>
    </location>
</feature>
<evidence type="ECO:0000256" key="2">
    <source>
        <dbReference type="ARBA" id="ARBA00022692"/>
    </source>
</evidence>
<feature type="region of interest" description="Disordered" evidence="5">
    <location>
        <begin position="1"/>
        <end position="57"/>
    </location>
</feature>
<feature type="transmembrane region" description="Helical" evidence="6">
    <location>
        <begin position="303"/>
        <end position="322"/>
    </location>
</feature>
<feature type="transmembrane region" description="Helical" evidence="6">
    <location>
        <begin position="271"/>
        <end position="291"/>
    </location>
</feature>
<feature type="transmembrane region" description="Helical" evidence="6">
    <location>
        <begin position="76"/>
        <end position="98"/>
    </location>
</feature>
<dbReference type="Gene3D" id="1.20.1720.10">
    <property type="entry name" value="Multidrug resistance protein D"/>
    <property type="match status" value="1"/>
</dbReference>
<dbReference type="InterPro" id="IPR020846">
    <property type="entry name" value="MFS_dom"/>
</dbReference>
<keyword evidence="4 6" id="KW-0472">Membrane</keyword>
<dbReference type="PROSITE" id="PS50850">
    <property type="entry name" value="MFS"/>
    <property type="match status" value="1"/>
</dbReference>
<feature type="transmembrane region" description="Helical" evidence="6">
    <location>
        <begin position="407"/>
        <end position="426"/>
    </location>
</feature>
<keyword evidence="9" id="KW-1185">Reference proteome</keyword>
<keyword evidence="3 6" id="KW-1133">Transmembrane helix</keyword>
<evidence type="ECO:0000313" key="9">
    <source>
        <dbReference type="Proteomes" id="UP000326198"/>
    </source>
</evidence>
<feature type="transmembrane region" description="Helical" evidence="6">
    <location>
        <begin position="544"/>
        <end position="565"/>
    </location>
</feature>
<dbReference type="OrthoDB" id="419537at2759"/>
<feature type="transmembrane region" description="Helical" evidence="6">
    <location>
        <begin position="202"/>
        <end position="225"/>
    </location>
</feature>
<accession>A0A5N7BKS8</accession>
<evidence type="ECO:0000256" key="5">
    <source>
        <dbReference type="SAM" id="MobiDB-lite"/>
    </source>
</evidence>
<dbReference type="PANTHER" id="PTHR23501:SF67">
    <property type="entry name" value="MFS MULTIDRUG EFFLUX TRANSPORTER (EUROFUNG)"/>
    <property type="match status" value="1"/>
</dbReference>
<proteinExistence type="predicted"/>
<dbReference type="Pfam" id="PF07690">
    <property type="entry name" value="MFS_1"/>
    <property type="match status" value="1"/>
</dbReference>
<evidence type="ECO:0000259" key="7">
    <source>
        <dbReference type="PROSITE" id="PS50850"/>
    </source>
</evidence>
<name>A0A5N7BKS8_9EURO</name>
<dbReference type="AlphaFoldDB" id="A0A5N7BKS8"/>
<evidence type="ECO:0000256" key="3">
    <source>
        <dbReference type="ARBA" id="ARBA00022989"/>
    </source>
</evidence>
<dbReference type="GO" id="GO:0000329">
    <property type="term" value="C:fungal-type vacuole membrane"/>
    <property type="evidence" value="ECO:0007669"/>
    <property type="project" value="TreeGrafter"/>
</dbReference>
<feature type="transmembrane region" description="Helical" evidence="6">
    <location>
        <begin position="378"/>
        <end position="400"/>
    </location>
</feature>
<evidence type="ECO:0000313" key="8">
    <source>
        <dbReference type="EMBL" id="KAE8382338.1"/>
    </source>
</evidence>
<dbReference type="Gene3D" id="1.20.1250.20">
    <property type="entry name" value="MFS general substrate transporter like domains"/>
    <property type="match status" value="1"/>
</dbReference>
<feature type="transmembrane region" description="Helical" evidence="6">
    <location>
        <begin position="479"/>
        <end position="500"/>
    </location>
</feature>
<dbReference type="PANTHER" id="PTHR23501">
    <property type="entry name" value="MAJOR FACILITATOR SUPERFAMILY"/>
    <property type="match status" value="1"/>
</dbReference>
<dbReference type="SUPFAM" id="SSF103473">
    <property type="entry name" value="MFS general substrate transporter"/>
    <property type="match status" value="1"/>
</dbReference>
<feature type="transmembrane region" description="Helical" evidence="6">
    <location>
        <begin position="144"/>
        <end position="163"/>
    </location>
</feature>
<sequence>MGKSMDKCDTKLPPLSQPANRDDLGRPSKSADPIPSEVTPLLQPRDATATRQVQSSVDDRTDKPSLFLAGLSTARFWIIFSQILATQFMCFFDTTIMASSHPAITSYFGAAHSASWLSTAFMVMSTITQPFLGRLSDAFGRKPLFLGTQAIFSIATLWCSLATSIKSLIAARAVCGIGAGGTLVMGSIMISDMVPVERRGTYLSYINVVVGIGSGLGATFGGAIAETIGWRWEFGVQVPPLLVCLGAASVVIPDNLGVLGERESISQVIRGFDALGAFLLTLAVSTLILGLNLGGNILPWSHPFVVASLMAFCSTFPIFLLIESRAEKPIMPLRFIFYRPRANLIISNFIGAIISNAILFNVPLYFQAVLLTSATSSGLRLMLPAIVSSATGALTGLLITMTRRLHWPLVCAAVLYLSTIICLVCMQRGFSVAVYLLALVPYSVANGLQYTTTAVAVLATSTRDEQAIIMSTLAIWRSLGTVLGVALSSVVVQNALLRYLHVFVYGPRKDEVIALVRASVQAIAKLDQPYREQVVQSYEAALRLAFGSCLITAVISALLVVPIQLPRLPSSAKR</sequence>
<feature type="transmembrane region" description="Helical" evidence="6">
    <location>
        <begin position="343"/>
        <end position="366"/>
    </location>
</feature>